<proteinExistence type="predicted"/>
<dbReference type="EMBL" id="BK016145">
    <property type="protein sequence ID" value="DAF98324.1"/>
    <property type="molecule type" value="Genomic_DNA"/>
</dbReference>
<reference evidence="1" key="1">
    <citation type="journal article" date="2021" name="Proc. Natl. Acad. Sci. U.S.A.">
        <title>A Catalog of Tens of Thousands of Viruses from Human Metagenomes Reveals Hidden Associations with Chronic Diseases.</title>
        <authorList>
            <person name="Tisza M.J."/>
            <person name="Buck C.B."/>
        </authorList>
    </citation>
    <scope>NUCLEOTIDE SEQUENCE</scope>
    <source>
        <strain evidence="1">CtLx49</strain>
    </source>
</reference>
<organism evidence="1">
    <name type="scientific">Myoviridae sp. ctLx49</name>
    <dbReference type="NCBI Taxonomy" id="2825086"/>
    <lineage>
        <taxon>Viruses</taxon>
        <taxon>Duplodnaviria</taxon>
        <taxon>Heunggongvirae</taxon>
        <taxon>Uroviricota</taxon>
        <taxon>Caudoviricetes</taxon>
    </lineage>
</organism>
<name>A0A8S5UV61_9CAUD</name>
<protein>
    <submittedName>
        <fullName evidence="1">Portal protein</fullName>
    </submittedName>
</protein>
<evidence type="ECO:0000313" key="1">
    <source>
        <dbReference type="EMBL" id="DAF98324.1"/>
    </source>
</evidence>
<accession>A0A8S5UV61</accession>
<sequence length="415" mass="46644">MRWTIYGILPQAFQNLRSRWALRGWKGRNMKLFSKQKTAAPRVQLRSTETHPFRLIDSYVPLGSAETRLYRMIREAVPVVDAAILKIVRLTGGFEARCADKKAERELNGFIRTVPAGRGQTGLEFFLSAYLDSMITCGRAVGEIVVNGNRDIAAVICGNVADVQIREGKTPLDFELCGVSDTGCIVPFRYQNLLLFTPFNPEADSPYGVSMLRSMPFLCGILLKIYQSIGQNWERAGNVRFAVVYKPQGDALDRLSAQERAQQIASQWSEAMQSGKSGSVRDFVAVGDVDIKVIGADNQILDSEVPVRQILEQLIARTGIPPFLLGLNWSTTERMSAQQADLMTSELNALRRSVTPVIEKICRMWLNMHGYATTLDIEWETINLQDEVEEAKAALYLAQRDKIYWEEGKSKNEDH</sequence>